<dbReference type="InterPro" id="IPR038379">
    <property type="entry name" value="SecE_sf"/>
</dbReference>
<gene>
    <name evidence="9" type="primary">secE</name>
    <name evidence="10" type="ORF">DPF_0240</name>
</gene>
<proteinExistence type="inferred from homology"/>
<accession>A0A194AEC6</accession>
<comment type="subcellular location">
    <subcellularLocation>
        <location evidence="9">Cell membrane</location>
        <topology evidence="9">Single-pass membrane protein</topology>
    </subcellularLocation>
    <subcellularLocation>
        <location evidence="1">Membrane</location>
    </subcellularLocation>
</comment>
<reference evidence="11" key="1">
    <citation type="submission" date="2016-06" db="EMBL/GenBank/DDBJ databases">
        <title>Draft genome sequence of Desulfoplanes formicivorans strain Pf12B.</title>
        <authorList>
            <person name="Watanabe M."/>
            <person name="Kojima H."/>
            <person name="Fukui M."/>
        </authorList>
    </citation>
    <scope>NUCLEOTIDE SEQUENCE [LARGE SCALE GENOMIC DNA]</scope>
    <source>
        <strain evidence="11">Pf12B</strain>
    </source>
</reference>
<keyword evidence="11" id="KW-1185">Reference proteome</keyword>
<dbReference type="GO" id="GO:0008320">
    <property type="term" value="F:protein transmembrane transporter activity"/>
    <property type="evidence" value="ECO:0007669"/>
    <property type="project" value="UniProtKB-UniRule"/>
</dbReference>
<dbReference type="InterPro" id="IPR001901">
    <property type="entry name" value="Translocase_SecE/Sec61-g"/>
</dbReference>
<dbReference type="Gene3D" id="1.20.5.1030">
    <property type="entry name" value="Preprotein translocase secy subunit"/>
    <property type="match status" value="1"/>
</dbReference>
<dbReference type="GO" id="GO:0005886">
    <property type="term" value="C:plasma membrane"/>
    <property type="evidence" value="ECO:0007669"/>
    <property type="project" value="UniProtKB-SubCell"/>
</dbReference>
<dbReference type="AlphaFoldDB" id="A0A194AEC6"/>
<evidence type="ECO:0000256" key="7">
    <source>
        <dbReference type="ARBA" id="ARBA00023010"/>
    </source>
</evidence>
<comment type="subunit">
    <text evidence="9">Component of the Sec protein translocase complex. Heterotrimer consisting of SecY, SecE and SecG subunits. The heterotrimers can form oligomers, although 1 heterotrimer is thought to be able to translocate proteins. Interacts with the ribosome. Interacts with SecDF, and other proteins may be involved. Interacts with SecA.</text>
</comment>
<dbReference type="STRING" id="1592317.DPF_0240"/>
<comment type="similarity">
    <text evidence="9">Belongs to the SecE/SEC61-gamma family.</text>
</comment>
<dbReference type="HAMAP" id="MF_00422">
    <property type="entry name" value="SecE"/>
    <property type="match status" value="1"/>
</dbReference>
<keyword evidence="5 9" id="KW-0653">Protein transport</keyword>
<evidence type="ECO:0000256" key="2">
    <source>
        <dbReference type="ARBA" id="ARBA00022448"/>
    </source>
</evidence>
<dbReference type="GO" id="GO:0009306">
    <property type="term" value="P:protein secretion"/>
    <property type="evidence" value="ECO:0007669"/>
    <property type="project" value="UniProtKB-UniRule"/>
</dbReference>
<dbReference type="EMBL" id="BDFE01000004">
    <property type="protein sequence ID" value="GAU07555.1"/>
    <property type="molecule type" value="Genomic_DNA"/>
</dbReference>
<evidence type="ECO:0000256" key="6">
    <source>
        <dbReference type="ARBA" id="ARBA00022989"/>
    </source>
</evidence>
<dbReference type="GO" id="GO:0065002">
    <property type="term" value="P:intracellular protein transmembrane transport"/>
    <property type="evidence" value="ECO:0007669"/>
    <property type="project" value="UniProtKB-UniRule"/>
</dbReference>
<keyword evidence="4 9" id="KW-0812">Transmembrane</keyword>
<keyword evidence="3 9" id="KW-1003">Cell membrane</keyword>
<sequence>MAKKNQKLANKPAENRGLGERISDLRTFFELSKKELKKVVWPDKKETMSTTGAVMILVVVISLFLGVMDLGLSKIIEAILS</sequence>
<evidence type="ECO:0000313" key="11">
    <source>
        <dbReference type="Proteomes" id="UP000095200"/>
    </source>
</evidence>
<keyword evidence="7 9" id="KW-0811">Translocation</keyword>
<dbReference type="InterPro" id="IPR005807">
    <property type="entry name" value="SecE_bac"/>
</dbReference>
<dbReference type="GO" id="GO:0006605">
    <property type="term" value="P:protein targeting"/>
    <property type="evidence" value="ECO:0007669"/>
    <property type="project" value="UniProtKB-UniRule"/>
</dbReference>
<evidence type="ECO:0000256" key="9">
    <source>
        <dbReference type="HAMAP-Rule" id="MF_00422"/>
    </source>
</evidence>
<evidence type="ECO:0000313" key="10">
    <source>
        <dbReference type="EMBL" id="GAU07555.1"/>
    </source>
</evidence>
<keyword evidence="2 9" id="KW-0813">Transport</keyword>
<feature type="transmembrane region" description="Helical" evidence="9">
    <location>
        <begin position="52"/>
        <end position="72"/>
    </location>
</feature>
<name>A0A194AEC6_9BACT</name>
<dbReference type="OrthoDB" id="9812738at2"/>
<evidence type="ECO:0000256" key="4">
    <source>
        <dbReference type="ARBA" id="ARBA00022692"/>
    </source>
</evidence>
<dbReference type="NCBIfam" id="TIGR00964">
    <property type="entry name" value="secE_bact"/>
    <property type="match status" value="1"/>
</dbReference>
<dbReference type="PANTHER" id="PTHR33910">
    <property type="entry name" value="PROTEIN TRANSLOCASE SUBUNIT SECE"/>
    <property type="match status" value="1"/>
</dbReference>
<evidence type="ECO:0000256" key="5">
    <source>
        <dbReference type="ARBA" id="ARBA00022927"/>
    </source>
</evidence>
<evidence type="ECO:0000256" key="3">
    <source>
        <dbReference type="ARBA" id="ARBA00022475"/>
    </source>
</evidence>
<comment type="function">
    <text evidence="9">Essential subunit of the Sec protein translocation channel SecYEG. Clamps together the 2 halves of SecY. May contact the channel plug during translocation.</text>
</comment>
<keyword evidence="8 9" id="KW-0472">Membrane</keyword>
<dbReference type="PANTHER" id="PTHR33910:SF1">
    <property type="entry name" value="PROTEIN TRANSLOCASE SUBUNIT SECE"/>
    <property type="match status" value="1"/>
</dbReference>
<evidence type="ECO:0000256" key="1">
    <source>
        <dbReference type="ARBA" id="ARBA00004370"/>
    </source>
</evidence>
<dbReference type="Pfam" id="PF00584">
    <property type="entry name" value="SecE"/>
    <property type="match status" value="1"/>
</dbReference>
<dbReference type="Proteomes" id="UP000095200">
    <property type="component" value="Unassembled WGS sequence"/>
</dbReference>
<keyword evidence="6 9" id="KW-1133">Transmembrane helix</keyword>
<evidence type="ECO:0000256" key="8">
    <source>
        <dbReference type="ARBA" id="ARBA00023136"/>
    </source>
</evidence>
<organism evidence="10 11">
    <name type="scientific">Desulfoplanes formicivorans</name>
    <dbReference type="NCBI Taxonomy" id="1592317"/>
    <lineage>
        <taxon>Bacteria</taxon>
        <taxon>Pseudomonadati</taxon>
        <taxon>Thermodesulfobacteriota</taxon>
        <taxon>Desulfovibrionia</taxon>
        <taxon>Desulfovibrionales</taxon>
        <taxon>Desulfoplanaceae</taxon>
        <taxon>Desulfoplanes</taxon>
    </lineage>
</organism>
<comment type="caution">
    <text evidence="10">The sequence shown here is derived from an EMBL/GenBank/DDBJ whole genome shotgun (WGS) entry which is preliminary data.</text>
</comment>
<dbReference type="GO" id="GO:0043952">
    <property type="term" value="P:protein transport by the Sec complex"/>
    <property type="evidence" value="ECO:0007669"/>
    <property type="project" value="UniProtKB-UniRule"/>
</dbReference>
<protein>
    <recommendedName>
        <fullName evidence="9">Protein translocase subunit SecE</fullName>
    </recommendedName>
</protein>